<comment type="caution">
    <text evidence="3">The sequence shown here is derived from an EMBL/GenBank/DDBJ whole genome shotgun (WGS) entry which is preliminary data.</text>
</comment>
<dbReference type="AlphaFoldDB" id="A0A2G9FA83"/>
<dbReference type="RefSeq" id="WP_158410805.1">
    <property type="nucleotide sequence ID" value="NZ_CP056023.1"/>
</dbReference>
<proteinExistence type="predicted"/>
<dbReference type="InterPro" id="IPR053955">
    <property type="entry name" value="Csm6_CARF"/>
</dbReference>
<name>A0A2G9FA83_9FUSO</name>
<evidence type="ECO:0000313" key="4">
    <source>
        <dbReference type="Proteomes" id="UP000230719"/>
    </source>
</evidence>
<organism evidence="3 4">
    <name type="scientific">Fusobacterium animalis</name>
    <dbReference type="NCBI Taxonomy" id="76859"/>
    <lineage>
        <taxon>Bacteria</taxon>
        <taxon>Fusobacteriati</taxon>
        <taxon>Fusobacteriota</taxon>
        <taxon>Fusobacteriia</taxon>
        <taxon>Fusobacteriales</taxon>
        <taxon>Fusobacteriaceae</taxon>
        <taxon>Fusobacterium</taxon>
    </lineage>
</organism>
<dbReference type="InterPro" id="IPR053941">
    <property type="entry name" value="Csm6_HEPN"/>
</dbReference>
<protein>
    <submittedName>
        <fullName evidence="3">CRISPR-associated protein</fullName>
    </submittedName>
</protein>
<evidence type="ECO:0000313" key="3">
    <source>
        <dbReference type="EMBL" id="PIM88592.1"/>
    </source>
</evidence>
<accession>A0A2G9FA83</accession>
<dbReference type="Proteomes" id="UP000230719">
    <property type="component" value="Unassembled WGS sequence"/>
</dbReference>
<reference evidence="3 4" key="1">
    <citation type="submission" date="2017-08" db="EMBL/GenBank/DDBJ databases">
        <title>Analysis of Fusobacterium persistence and antibiotic response in human colorectal.</title>
        <authorList>
            <person name="Bullman S."/>
        </authorList>
    </citation>
    <scope>NUCLEOTIDE SEQUENCE [LARGE SCALE GENOMIC DNA]</scope>
    <source>
        <strain evidence="3 4">P2_CP</strain>
    </source>
</reference>
<dbReference type="Pfam" id="PF22208">
    <property type="entry name" value="Cas_Csm6_CARF"/>
    <property type="match status" value="1"/>
</dbReference>
<evidence type="ECO:0000259" key="2">
    <source>
        <dbReference type="Pfam" id="PF22208"/>
    </source>
</evidence>
<dbReference type="Pfam" id="PF09659">
    <property type="entry name" value="Cas_Csm6_HEPN"/>
    <property type="match status" value="1"/>
</dbReference>
<gene>
    <name evidence="3" type="ORF">CI114_10800</name>
</gene>
<dbReference type="EMBL" id="NPND01000049">
    <property type="protein sequence ID" value="PIM88592.1"/>
    <property type="molecule type" value="Genomic_DNA"/>
</dbReference>
<dbReference type="NCBIfam" id="TIGR02672">
    <property type="entry name" value="cas_csm6"/>
    <property type="match status" value="1"/>
</dbReference>
<sequence>MSKKVLLTFAGNTDPTRGEHDGPIIHICRYYKPDKIYLILTKEMEERDEEPYNIYERAIKENLKVYNPEIVRIKTGIKDAHHFDIYFNYIYETFEKIKKEDRDAEIYLNMTSGTSQMTTNLLMYYIDSLDLNLIPIQVETYTGQSNQSKENNKTVDKNYDVEAEAICNLDNEEKIRTYRIVIPDLKKYSRILTKNQIQKLLEQYKYEAISELLKRNIFDKNLELNTLVNFAIERTNLKGLDCNKKLNSFNNKDYNKLYYFTKDKSITRIPDWYQIVDFFSLANIKQKTEDISSYTLMLEPIVVKLYLSILKDIMKKNLDELFRKDNQGYKVELKKLEEDLKELIKKDLKREYLKDNSNISTLVLASTIKYYLKKEKKLANIMDVDYFISLAETLAKMKNVRNTLAHELKSISREDFYKESKTTVEQINSKILDFFNKFYTPLGYKKEMVEVYDNINKEIVKLLK</sequence>
<evidence type="ECO:0000259" key="1">
    <source>
        <dbReference type="Pfam" id="PF09659"/>
    </source>
</evidence>
<dbReference type="Gene3D" id="3.40.50.10770">
    <property type="entry name" value="Hypothetical protein VC1899 like domain (Restriction endonuclease-like)"/>
    <property type="match status" value="1"/>
</dbReference>
<feature type="domain" description="Csm6 CARF" evidence="2">
    <location>
        <begin position="73"/>
        <end position="174"/>
    </location>
</feature>
<dbReference type="InterPro" id="IPR013489">
    <property type="entry name" value="CRISPR-assoc_prot_Csm6"/>
</dbReference>
<feature type="domain" description="Csm6 HEPN" evidence="1">
    <location>
        <begin position="274"/>
        <end position="459"/>
    </location>
</feature>